<comment type="cofactor">
    <cofactor evidence="1">
        <name>Mg(2+)</name>
        <dbReference type="ChEBI" id="CHEBI:18420"/>
    </cofactor>
</comment>
<evidence type="ECO:0000256" key="7">
    <source>
        <dbReference type="ARBA" id="ARBA00022842"/>
    </source>
</evidence>
<evidence type="ECO:0000256" key="3">
    <source>
        <dbReference type="ARBA" id="ARBA00009595"/>
    </source>
</evidence>
<evidence type="ECO:0000256" key="5">
    <source>
        <dbReference type="ARBA" id="ARBA00022723"/>
    </source>
</evidence>
<dbReference type="InterPro" id="IPR015376">
    <property type="entry name" value="Znr_NADH_PPase"/>
</dbReference>
<protein>
    <recommendedName>
        <fullName evidence="4">NAD(+) diphosphatase</fullName>
        <ecNumber evidence="4">3.6.1.22</ecNumber>
    </recommendedName>
</protein>
<evidence type="ECO:0000256" key="6">
    <source>
        <dbReference type="ARBA" id="ARBA00022801"/>
    </source>
</evidence>
<comment type="cofactor">
    <cofactor evidence="2">
        <name>Zn(2+)</name>
        <dbReference type="ChEBI" id="CHEBI:29105"/>
    </cofactor>
</comment>
<dbReference type="EC" id="3.6.1.22" evidence="4"/>
<dbReference type="PANTHER" id="PTHR42904">
    <property type="entry name" value="NUDIX HYDROLASE, NUDC SUBFAMILY"/>
    <property type="match status" value="1"/>
</dbReference>
<keyword evidence="8" id="KW-0520">NAD</keyword>
<name>A0A1M6Z789_9HYPH</name>
<evidence type="ECO:0000313" key="11">
    <source>
        <dbReference type="EMBL" id="SHL26323.1"/>
    </source>
</evidence>
<keyword evidence="7" id="KW-0460">Magnesium</keyword>
<reference evidence="11 12" key="1">
    <citation type="submission" date="2016-11" db="EMBL/GenBank/DDBJ databases">
        <authorList>
            <person name="Jaros S."/>
            <person name="Januszkiewicz K."/>
            <person name="Wedrychowicz H."/>
        </authorList>
    </citation>
    <scope>NUCLEOTIDE SEQUENCE [LARGE SCALE GENOMIC DNA]</scope>
    <source>
        <strain evidence="11 12">DSM 22153</strain>
    </source>
</reference>
<keyword evidence="6" id="KW-0378">Hydrolase</keyword>
<dbReference type="GO" id="GO:0006742">
    <property type="term" value="P:NADP+ catabolic process"/>
    <property type="evidence" value="ECO:0007669"/>
    <property type="project" value="TreeGrafter"/>
</dbReference>
<keyword evidence="5" id="KW-0479">Metal-binding</keyword>
<dbReference type="SUPFAM" id="SSF55811">
    <property type="entry name" value="Nudix"/>
    <property type="match status" value="1"/>
</dbReference>
<dbReference type="PANTHER" id="PTHR42904:SF6">
    <property type="entry name" value="NAD-CAPPED RNA HYDROLASE NUDT12"/>
    <property type="match status" value="1"/>
</dbReference>
<evidence type="ECO:0000313" key="12">
    <source>
        <dbReference type="Proteomes" id="UP000186002"/>
    </source>
</evidence>
<dbReference type="GO" id="GO:0019677">
    <property type="term" value="P:NAD+ catabolic process"/>
    <property type="evidence" value="ECO:0007669"/>
    <property type="project" value="TreeGrafter"/>
</dbReference>
<dbReference type="InterPro" id="IPR015375">
    <property type="entry name" value="NADH_PPase-like_N"/>
</dbReference>
<accession>A0A1M6Z789</accession>
<keyword evidence="12" id="KW-1185">Reference proteome</keyword>
<evidence type="ECO:0000256" key="1">
    <source>
        <dbReference type="ARBA" id="ARBA00001946"/>
    </source>
</evidence>
<dbReference type="GO" id="GO:0035529">
    <property type="term" value="F:NADH pyrophosphatase activity"/>
    <property type="evidence" value="ECO:0007669"/>
    <property type="project" value="TreeGrafter"/>
</dbReference>
<evidence type="ECO:0000256" key="4">
    <source>
        <dbReference type="ARBA" id="ARBA00012381"/>
    </source>
</evidence>
<sequence length="316" mass="34671">MTAGQDGLHRSPHIMSFIDNTLERQSALRTDAEWLRGRFTRPDAGVVLLTPTQIVLNGDDTPSIRHRPEKALALGAKREEMVFLGEEADGTRPLFAAALTKSEEEVEALPNLTGIDLRTLALQGLLPSEDISALAQARAMVHWHQSHKFCSRCGHPSNMAEGGYRRDCPSCGSQHFPRTDPVVIMLITHEDKALLGRPPRLAPGIFTTLAGFMEPGETIEQAVRRETMEEAGISVGDVKIVANQPWPFPANLMLGCTGEATSTEISMDDNELEACRWCSRAEVQQMLDGTHPAGDRVPPPISIAYQLISGWISGRY</sequence>
<organism evidence="11 12">
    <name type="scientific">Roseibium suaedae</name>
    <dbReference type="NCBI Taxonomy" id="735517"/>
    <lineage>
        <taxon>Bacteria</taxon>
        <taxon>Pseudomonadati</taxon>
        <taxon>Pseudomonadota</taxon>
        <taxon>Alphaproteobacteria</taxon>
        <taxon>Hyphomicrobiales</taxon>
        <taxon>Stappiaceae</taxon>
        <taxon>Roseibium</taxon>
    </lineage>
</organism>
<dbReference type="InterPro" id="IPR020084">
    <property type="entry name" value="NUDIX_hydrolase_CS"/>
</dbReference>
<dbReference type="Pfam" id="PF09297">
    <property type="entry name" value="Zn_ribbon_NUD"/>
    <property type="match status" value="1"/>
</dbReference>
<dbReference type="InterPro" id="IPR050241">
    <property type="entry name" value="NAD-cap_RNA_hydrolase_NudC"/>
</dbReference>
<evidence type="ECO:0000256" key="9">
    <source>
        <dbReference type="ARBA" id="ARBA00023679"/>
    </source>
</evidence>
<dbReference type="InterPro" id="IPR049734">
    <property type="entry name" value="NudC-like_C"/>
</dbReference>
<dbReference type="EMBL" id="FRBW01000001">
    <property type="protein sequence ID" value="SHL26323.1"/>
    <property type="molecule type" value="Genomic_DNA"/>
</dbReference>
<proteinExistence type="inferred from homology"/>
<dbReference type="STRING" id="735517.SAMN05444272_0150"/>
<evidence type="ECO:0000256" key="8">
    <source>
        <dbReference type="ARBA" id="ARBA00023027"/>
    </source>
</evidence>
<dbReference type="Gene3D" id="3.90.79.20">
    <property type="match status" value="1"/>
</dbReference>
<dbReference type="GO" id="GO:0046872">
    <property type="term" value="F:metal ion binding"/>
    <property type="evidence" value="ECO:0007669"/>
    <property type="project" value="UniProtKB-KW"/>
</dbReference>
<dbReference type="Gene3D" id="3.90.79.10">
    <property type="entry name" value="Nucleoside Triphosphate Pyrophosphohydrolase"/>
    <property type="match status" value="1"/>
</dbReference>
<dbReference type="Proteomes" id="UP000186002">
    <property type="component" value="Unassembled WGS sequence"/>
</dbReference>
<dbReference type="InterPro" id="IPR000086">
    <property type="entry name" value="NUDIX_hydrolase_dom"/>
</dbReference>
<dbReference type="PROSITE" id="PS00893">
    <property type="entry name" value="NUDIX_BOX"/>
    <property type="match status" value="1"/>
</dbReference>
<dbReference type="GO" id="GO:0005829">
    <property type="term" value="C:cytosol"/>
    <property type="evidence" value="ECO:0007669"/>
    <property type="project" value="TreeGrafter"/>
</dbReference>
<dbReference type="PROSITE" id="PS51462">
    <property type="entry name" value="NUDIX"/>
    <property type="match status" value="1"/>
</dbReference>
<evidence type="ECO:0000259" key="10">
    <source>
        <dbReference type="PROSITE" id="PS51462"/>
    </source>
</evidence>
<dbReference type="AlphaFoldDB" id="A0A1M6Z789"/>
<gene>
    <name evidence="11" type="ORF">SAMN05444272_0150</name>
</gene>
<comment type="similarity">
    <text evidence="3">Belongs to the Nudix hydrolase family. NudC subfamily.</text>
</comment>
<dbReference type="Pfam" id="PF09296">
    <property type="entry name" value="NUDIX-like"/>
    <property type="match status" value="1"/>
</dbReference>
<dbReference type="RefSeq" id="WP_073007522.1">
    <property type="nucleotide sequence ID" value="NZ_FRBW01000001.1"/>
</dbReference>
<dbReference type="InterPro" id="IPR015797">
    <property type="entry name" value="NUDIX_hydrolase-like_dom_sf"/>
</dbReference>
<dbReference type="CDD" id="cd03429">
    <property type="entry name" value="NUDIX_NADH_pyrophosphatase_Nudt13"/>
    <property type="match status" value="1"/>
</dbReference>
<evidence type="ECO:0000256" key="2">
    <source>
        <dbReference type="ARBA" id="ARBA00001947"/>
    </source>
</evidence>
<dbReference type="Pfam" id="PF00293">
    <property type="entry name" value="NUDIX"/>
    <property type="match status" value="1"/>
</dbReference>
<comment type="catalytic activity">
    <reaction evidence="9">
        <text>a 5'-end NAD(+)-phospho-ribonucleoside in mRNA + H2O = a 5'-end phospho-adenosine-phospho-ribonucleoside in mRNA + beta-nicotinamide D-ribonucleotide + 2 H(+)</text>
        <dbReference type="Rhea" id="RHEA:60876"/>
        <dbReference type="Rhea" id="RHEA-COMP:15698"/>
        <dbReference type="Rhea" id="RHEA-COMP:15719"/>
        <dbReference type="ChEBI" id="CHEBI:14649"/>
        <dbReference type="ChEBI" id="CHEBI:15377"/>
        <dbReference type="ChEBI" id="CHEBI:15378"/>
        <dbReference type="ChEBI" id="CHEBI:144029"/>
        <dbReference type="ChEBI" id="CHEBI:144051"/>
    </reaction>
    <physiologicalReaction direction="left-to-right" evidence="9">
        <dbReference type="Rhea" id="RHEA:60877"/>
    </physiologicalReaction>
</comment>
<feature type="domain" description="Nudix hydrolase" evidence="10">
    <location>
        <begin position="177"/>
        <end position="303"/>
    </location>
</feature>
<dbReference type="NCBIfam" id="NF001299">
    <property type="entry name" value="PRK00241.1"/>
    <property type="match status" value="1"/>
</dbReference>